<comment type="caution">
    <text evidence="3">The sequence shown here is derived from an EMBL/GenBank/DDBJ whole genome shotgun (WGS) entry which is preliminary data.</text>
</comment>
<gene>
    <name evidence="3" type="ORF">AAHA92_28979</name>
</gene>
<dbReference type="InterPro" id="IPR036691">
    <property type="entry name" value="Endo/exonu/phosph_ase_sf"/>
</dbReference>
<dbReference type="PANTHER" id="PTHR33710:SF64">
    <property type="entry name" value="ENDONUCLEASE_EXONUCLEASE_PHOSPHATASE DOMAIN-CONTAINING PROTEIN"/>
    <property type="match status" value="1"/>
</dbReference>
<keyword evidence="4" id="KW-1185">Reference proteome</keyword>
<accession>A0ABD1FZC5</accession>
<feature type="region of interest" description="Disordered" evidence="1">
    <location>
        <begin position="212"/>
        <end position="250"/>
    </location>
</feature>
<dbReference type="PANTHER" id="PTHR33710">
    <property type="entry name" value="BNAC02G09200D PROTEIN"/>
    <property type="match status" value="1"/>
</dbReference>
<proteinExistence type="predicted"/>
<dbReference type="SUPFAM" id="SSF56219">
    <property type="entry name" value="DNase I-like"/>
    <property type="match status" value="1"/>
</dbReference>
<name>A0ABD1FZC5_SALDI</name>
<dbReference type="Proteomes" id="UP001567538">
    <property type="component" value="Unassembled WGS sequence"/>
</dbReference>
<feature type="domain" description="Endonuclease/exonuclease/phosphatase" evidence="2">
    <location>
        <begin position="373"/>
        <end position="554"/>
    </location>
</feature>
<dbReference type="Gene3D" id="3.60.10.10">
    <property type="entry name" value="Endonuclease/exonuclease/phosphatase"/>
    <property type="match status" value="1"/>
</dbReference>
<evidence type="ECO:0000313" key="4">
    <source>
        <dbReference type="Proteomes" id="UP001567538"/>
    </source>
</evidence>
<sequence length="744" mass="85260">MVLGSNLQVQTWTSAFRLHHCSPQTTAVWIRVSELPLHLYPSNVISAIGGGVATVIRVDYNTSDLQRGDFARIAVNANLTKPLVSKFTIDGEEFKVEYENLNELCIYCGMYGHLDVNCIRKPKDKDERDLNQGSGIVTEVPKDTYGPWMIVEKRKRQLRCNSENSSKENIMPAGGSRFNILQDANLVHENDRDENLALATMPLAAWDTNVGQGQWTSRKNKEKQVTNRANKSGQVRGESLKNSKPAKSTIGDFIEYKQRQQKEELVTKQSSTLDPSIHTIMHGDMCGSKNSGQGSKRVFEADRPNLEVEQRLTQAFGRPLDRGVREFDDNDVMDLEEIGNPIEGLVDEMEGGQFIDERDERHRMGALERGAKSALFIGALLTLIQLYKPHIIVLLEPRISGKNADNTIRKIGYPNSHRMEAMGFSGVWDGRDMNFMFTAVYGHPSPSRRDILWQQLADIQNASELPWVLLGDFNSISRGLERVGGSANRSGASQQFVRWLTASRLIDHGFLGLSFTWRRGTLHERLDRGLCNSEWRLAYPKASASHLVRYQSDHRPLLLNLCSFSPSITARPFRFIRAWMSHEKYNAFVMDNWGIQRALEYRGVPSLNALEMELREELDKILLREESLWHQKLRNEWVDLGDQNTSFFHLQTIRRRKRNRIEMLQNEEGEWIHNQGQLKSMAMTFYEDLYSEDNLHRPLYVHHNLFPSISQLQAEEIRKQYTIDDVRAAIFEMKPWKALGVDGI</sequence>
<evidence type="ECO:0000259" key="2">
    <source>
        <dbReference type="Pfam" id="PF03372"/>
    </source>
</evidence>
<dbReference type="Pfam" id="PF03372">
    <property type="entry name" value="Exo_endo_phos"/>
    <property type="match status" value="1"/>
</dbReference>
<dbReference type="InterPro" id="IPR005135">
    <property type="entry name" value="Endo/exonuclease/phosphatase"/>
</dbReference>
<evidence type="ECO:0000256" key="1">
    <source>
        <dbReference type="SAM" id="MobiDB-lite"/>
    </source>
</evidence>
<dbReference type="AlphaFoldDB" id="A0ABD1FZC5"/>
<reference evidence="3 4" key="1">
    <citation type="submission" date="2024-06" db="EMBL/GenBank/DDBJ databases">
        <title>A chromosome level genome sequence of Diviner's sage (Salvia divinorum).</title>
        <authorList>
            <person name="Ford S.A."/>
            <person name="Ro D.-K."/>
            <person name="Ness R.W."/>
            <person name="Phillips M.A."/>
        </authorList>
    </citation>
    <scope>NUCLEOTIDE SEQUENCE [LARGE SCALE GENOMIC DNA]</scope>
    <source>
        <strain evidence="3">SAF-2024a</strain>
        <tissue evidence="3">Leaf</tissue>
    </source>
</reference>
<evidence type="ECO:0000313" key="3">
    <source>
        <dbReference type="EMBL" id="KAL1536304.1"/>
    </source>
</evidence>
<protein>
    <recommendedName>
        <fullName evidence="2">Endonuclease/exonuclease/phosphatase domain-containing protein</fullName>
    </recommendedName>
</protein>
<dbReference type="EMBL" id="JBEAFC010000011">
    <property type="protein sequence ID" value="KAL1536304.1"/>
    <property type="molecule type" value="Genomic_DNA"/>
</dbReference>
<organism evidence="3 4">
    <name type="scientific">Salvia divinorum</name>
    <name type="common">Maria pastora</name>
    <name type="synonym">Diviner's sage</name>
    <dbReference type="NCBI Taxonomy" id="28513"/>
    <lineage>
        <taxon>Eukaryota</taxon>
        <taxon>Viridiplantae</taxon>
        <taxon>Streptophyta</taxon>
        <taxon>Embryophyta</taxon>
        <taxon>Tracheophyta</taxon>
        <taxon>Spermatophyta</taxon>
        <taxon>Magnoliopsida</taxon>
        <taxon>eudicotyledons</taxon>
        <taxon>Gunneridae</taxon>
        <taxon>Pentapetalae</taxon>
        <taxon>asterids</taxon>
        <taxon>lamiids</taxon>
        <taxon>Lamiales</taxon>
        <taxon>Lamiaceae</taxon>
        <taxon>Nepetoideae</taxon>
        <taxon>Mentheae</taxon>
        <taxon>Salviinae</taxon>
        <taxon>Salvia</taxon>
        <taxon>Salvia subgen. Calosphace</taxon>
    </lineage>
</organism>